<keyword evidence="3" id="KW-1185">Reference proteome</keyword>
<feature type="transmembrane region" description="Helical" evidence="1">
    <location>
        <begin position="221"/>
        <end position="239"/>
    </location>
</feature>
<dbReference type="EMBL" id="JAPWDV010000003">
    <property type="protein sequence ID" value="KAJ6216683.1"/>
    <property type="molecule type" value="Genomic_DNA"/>
</dbReference>
<proteinExistence type="predicted"/>
<keyword evidence="1" id="KW-0472">Membrane</keyword>
<dbReference type="Proteomes" id="UP001142055">
    <property type="component" value="Chromosome 3"/>
</dbReference>
<accession>A0A9Q0RIC1</accession>
<gene>
    <name evidence="2" type="ORF">RDWZM_007840</name>
</gene>
<name>A0A9Q0RIC1_BLOTA</name>
<reference evidence="2" key="1">
    <citation type="submission" date="2022-12" db="EMBL/GenBank/DDBJ databases">
        <title>Genome assemblies of Blomia tropicalis.</title>
        <authorList>
            <person name="Cui Y."/>
        </authorList>
    </citation>
    <scope>NUCLEOTIDE SEQUENCE</scope>
    <source>
        <tissue evidence="2">Adult mites</tissue>
    </source>
</reference>
<evidence type="ECO:0000313" key="3">
    <source>
        <dbReference type="Proteomes" id="UP001142055"/>
    </source>
</evidence>
<sequence length="240" mass="27851">MDDDAIMVYGSSGNSRINRSRSLSHQSDLVYSMDILNRNAKPKISPMINKKRSANLLHKDNIDENEFLNIEIDQCLENDQFISKSTSVIENELQMGESEIIFKKPLCGNNTDFILNEMDDKPIDSKISSPRTDESIEEYNIRKQEARKKLFITHCETFYTNQELILKNLERLVARQRLTQQRSNDSTYMDSIDNELQLIDVQQKLIQRSNHFLIDMRCSNFWSVAILCASIVIYIGICIN</sequence>
<evidence type="ECO:0000313" key="2">
    <source>
        <dbReference type="EMBL" id="KAJ6216683.1"/>
    </source>
</evidence>
<evidence type="ECO:0000256" key="1">
    <source>
        <dbReference type="SAM" id="Phobius"/>
    </source>
</evidence>
<keyword evidence="1" id="KW-1133">Transmembrane helix</keyword>
<keyword evidence="1" id="KW-0812">Transmembrane</keyword>
<organism evidence="2 3">
    <name type="scientific">Blomia tropicalis</name>
    <name type="common">Mite</name>
    <dbReference type="NCBI Taxonomy" id="40697"/>
    <lineage>
        <taxon>Eukaryota</taxon>
        <taxon>Metazoa</taxon>
        <taxon>Ecdysozoa</taxon>
        <taxon>Arthropoda</taxon>
        <taxon>Chelicerata</taxon>
        <taxon>Arachnida</taxon>
        <taxon>Acari</taxon>
        <taxon>Acariformes</taxon>
        <taxon>Sarcoptiformes</taxon>
        <taxon>Astigmata</taxon>
        <taxon>Glycyphagoidea</taxon>
        <taxon>Echimyopodidae</taxon>
        <taxon>Blomia</taxon>
    </lineage>
</organism>
<dbReference type="AlphaFoldDB" id="A0A9Q0RIC1"/>
<protein>
    <submittedName>
        <fullName evidence="2">Uncharacterized protein</fullName>
    </submittedName>
</protein>
<comment type="caution">
    <text evidence="2">The sequence shown here is derived from an EMBL/GenBank/DDBJ whole genome shotgun (WGS) entry which is preliminary data.</text>
</comment>